<dbReference type="Gene3D" id="3.40.50.20">
    <property type="match status" value="1"/>
</dbReference>
<sequence length="221" mass="23600">MKKIVLIGAGGHCKVVIDIIKSRNEYEIIGVTEKQLVKDNVAGIPILGDDSILQQLYSHGVEYAFICIGAINNLGLRNKIYKNLKEIGFKLPVIRHITSVISPRTSIDEGTCIMPGAIINSDTIIGKNCIINTSSVVEHDCKVGDNCHISPGAVIAGGVEILKDTHIGLGSRVIESVKIGSNVIIGAGATVINNVENNMVAVGVPAKVIRNRLEIFQREGG</sequence>
<gene>
    <name evidence="6" type="ORF">HGG79_20180</name>
</gene>
<feature type="domain" description="PglD N-terminal" evidence="5">
    <location>
        <begin position="3"/>
        <end position="84"/>
    </location>
</feature>
<feature type="site" description="Increases basicity of active site His" evidence="3">
    <location>
        <position position="140"/>
    </location>
</feature>
<dbReference type="CDD" id="cd03360">
    <property type="entry name" value="LbH_AT_putative"/>
    <property type="match status" value="1"/>
</dbReference>
<dbReference type="PROSITE" id="PS00101">
    <property type="entry name" value="HEXAPEP_TRANSFERASES"/>
    <property type="match status" value="1"/>
</dbReference>
<dbReference type="Pfam" id="PF17836">
    <property type="entry name" value="PglD_N"/>
    <property type="match status" value="1"/>
</dbReference>
<organism evidence="6 7">
    <name type="scientific">Clostridium tetanomorphum</name>
    <dbReference type="NCBI Taxonomy" id="1553"/>
    <lineage>
        <taxon>Bacteria</taxon>
        <taxon>Bacillati</taxon>
        <taxon>Bacillota</taxon>
        <taxon>Clostridia</taxon>
        <taxon>Eubacteriales</taxon>
        <taxon>Clostridiaceae</taxon>
        <taxon>Clostridium</taxon>
    </lineage>
</organism>
<keyword evidence="7" id="KW-1185">Reference proteome</keyword>
<dbReference type="InterPro" id="IPR018357">
    <property type="entry name" value="Hexapep_transf_CS"/>
</dbReference>
<evidence type="ECO:0000259" key="5">
    <source>
        <dbReference type="Pfam" id="PF17836"/>
    </source>
</evidence>
<dbReference type="InterPro" id="IPR041561">
    <property type="entry name" value="PglD_N"/>
</dbReference>
<accession>A0A923EB81</accession>
<dbReference type="Pfam" id="PF00132">
    <property type="entry name" value="Hexapep"/>
    <property type="match status" value="1"/>
</dbReference>
<dbReference type="PANTHER" id="PTHR43300">
    <property type="entry name" value="ACETYLTRANSFERASE"/>
    <property type="match status" value="1"/>
</dbReference>
<dbReference type="RefSeq" id="WP_035147248.1">
    <property type="nucleotide sequence ID" value="NZ_JAAZWO010000046.1"/>
</dbReference>
<dbReference type="PANTHER" id="PTHR43300:SF7">
    <property type="entry name" value="UDP-N-ACETYLBACILLOSAMINE N-ACETYLTRANSFERASE"/>
    <property type="match status" value="1"/>
</dbReference>
<dbReference type="Proteomes" id="UP000563151">
    <property type="component" value="Unassembled WGS sequence"/>
</dbReference>
<name>A0A923EB81_CLOTT</name>
<dbReference type="InterPro" id="IPR050179">
    <property type="entry name" value="Trans_hexapeptide_repeat"/>
</dbReference>
<dbReference type="GO" id="GO:0016740">
    <property type="term" value="F:transferase activity"/>
    <property type="evidence" value="ECO:0007669"/>
    <property type="project" value="UniProtKB-KW"/>
</dbReference>
<comment type="caution">
    <text evidence="6">The sequence shown here is derived from an EMBL/GenBank/DDBJ whole genome shotgun (WGS) entry which is preliminary data.</text>
</comment>
<evidence type="ECO:0000256" key="4">
    <source>
        <dbReference type="PIRSR" id="PIRSR620019-2"/>
    </source>
</evidence>
<keyword evidence="2" id="KW-0677">Repeat</keyword>
<feature type="binding site" evidence="4">
    <location>
        <position position="148"/>
    </location>
    <ligand>
        <name>acetyl-CoA</name>
        <dbReference type="ChEBI" id="CHEBI:57288"/>
    </ligand>
</feature>
<dbReference type="InterPro" id="IPR020019">
    <property type="entry name" value="AcTrfase_PglD-like"/>
</dbReference>
<dbReference type="InterPro" id="IPR001451">
    <property type="entry name" value="Hexapep"/>
</dbReference>
<dbReference type="NCBIfam" id="TIGR03570">
    <property type="entry name" value="NeuD_NnaD"/>
    <property type="match status" value="1"/>
</dbReference>
<evidence type="ECO:0000256" key="1">
    <source>
        <dbReference type="ARBA" id="ARBA00022679"/>
    </source>
</evidence>
<dbReference type="SUPFAM" id="SSF51161">
    <property type="entry name" value="Trimeric LpxA-like enzymes"/>
    <property type="match status" value="1"/>
</dbReference>
<dbReference type="AlphaFoldDB" id="A0A923EB81"/>
<dbReference type="EMBL" id="JAAZWO010000046">
    <property type="protein sequence ID" value="MBC2400052.1"/>
    <property type="molecule type" value="Genomic_DNA"/>
</dbReference>
<reference evidence="6 7" key="1">
    <citation type="submission" date="2020-04" db="EMBL/GenBank/DDBJ databases">
        <title>Genomic insights into acetone-butanol-ethanol (ABE) fermentation by sequencing solventogenic clostridia strains.</title>
        <authorList>
            <person name="Brown S."/>
        </authorList>
    </citation>
    <scope>NUCLEOTIDE SEQUENCE [LARGE SCALE GENOMIC DNA]</scope>
    <source>
        <strain evidence="6 7">DJ011</strain>
    </source>
</reference>
<evidence type="ECO:0000313" key="7">
    <source>
        <dbReference type="Proteomes" id="UP000563151"/>
    </source>
</evidence>
<evidence type="ECO:0000256" key="3">
    <source>
        <dbReference type="PIRSR" id="PIRSR620019-1"/>
    </source>
</evidence>
<keyword evidence="1" id="KW-0808">Transferase</keyword>
<dbReference type="InterPro" id="IPR011004">
    <property type="entry name" value="Trimer_LpxA-like_sf"/>
</dbReference>
<dbReference type="Gene3D" id="2.160.10.10">
    <property type="entry name" value="Hexapeptide repeat proteins"/>
    <property type="match status" value="1"/>
</dbReference>
<proteinExistence type="predicted"/>
<evidence type="ECO:0000256" key="2">
    <source>
        <dbReference type="ARBA" id="ARBA00022737"/>
    </source>
</evidence>
<protein>
    <submittedName>
        <fullName evidence="6">Acetyltransferase</fullName>
    </submittedName>
</protein>
<feature type="active site" description="Proton acceptor" evidence="3">
    <location>
        <position position="139"/>
    </location>
</feature>
<evidence type="ECO:0000313" key="6">
    <source>
        <dbReference type="EMBL" id="MBC2400052.1"/>
    </source>
</evidence>